<dbReference type="Gene3D" id="1.10.287.1490">
    <property type="match status" value="1"/>
</dbReference>
<proteinExistence type="predicted"/>
<dbReference type="AlphaFoldDB" id="A0A2T9ZAQ1"/>
<feature type="region of interest" description="Disordered" evidence="2">
    <location>
        <begin position="812"/>
        <end position="836"/>
    </location>
</feature>
<feature type="region of interest" description="Disordered" evidence="2">
    <location>
        <begin position="1"/>
        <end position="37"/>
    </location>
</feature>
<feature type="coiled-coil region" evidence="1">
    <location>
        <begin position="646"/>
        <end position="687"/>
    </location>
</feature>
<dbReference type="EMBL" id="MBFS01000881">
    <property type="protein sequence ID" value="PVV01689.1"/>
    <property type="molecule type" value="Genomic_DNA"/>
</dbReference>
<protein>
    <submittedName>
        <fullName evidence="3">Uncharacterized protein</fullName>
    </submittedName>
</protein>
<dbReference type="Proteomes" id="UP000245609">
    <property type="component" value="Unassembled WGS sequence"/>
</dbReference>
<evidence type="ECO:0000313" key="3">
    <source>
        <dbReference type="EMBL" id="PVV01689.1"/>
    </source>
</evidence>
<keyword evidence="4" id="KW-1185">Reference proteome</keyword>
<gene>
    <name evidence="3" type="ORF">BB560_003877</name>
</gene>
<evidence type="ECO:0000256" key="1">
    <source>
        <dbReference type="SAM" id="Coils"/>
    </source>
</evidence>
<dbReference type="OrthoDB" id="419631at2759"/>
<comment type="caution">
    <text evidence="3">The sequence shown here is derived from an EMBL/GenBank/DDBJ whole genome shotgun (WGS) entry which is preliminary data.</text>
</comment>
<evidence type="ECO:0000256" key="2">
    <source>
        <dbReference type="SAM" id="MobiDB-lite"/>
    </source>
</evidence>
<reference evidence="3 4" key="1">
    <citation type="journal article" date="2018" name="MBio">
        <title>Comparative Genomics Reveals the Core Gene Toolbox for the Fungus-Insect Symbiosis.</title>
        <authorList>
            <person name="Wang Y."/>
            <person name="Stata M."/>
            <person name="Wang W."/>
            <person name="Stajich J.E."/>
            <person name="White M.M."/>
            <person name="Moncalvo J.M."/>
        </authorList>
    </citation>
    <scope>NUCLEOTIDE SEQUENCE [LARGE SCALE GENOMIC DNA]</scope>
    <source>
        <strain evidence="3 4">SC-DP-2</strain>
    </source>
</reference>
<accession>A0A2T9ZAQ1</accession>
<keyword evidence="1" id="KW-0175">Coiled coil</keyword>
<evidence type="ECO:0000313" key="4">
    <source>
        <dbReference type="Proteomes" id="UP000245609"/>
    </source>
</evidence>
<organism evidence="3 4">
    <name type="scientific">Smittium megazygosporum</name>
    <dbReference type="NCBI Taxonomy" id="133381"/>
    <lineage>
        <taxon>Eukaryota</taxon>
        <taxon>Fungi</taxon>
        <taxon>Fungi incertae sedis</taxon>
        <taxon>Zoopagomycota</taxon>
        <taxon>Kickxellomycotina</taxon>
        <taxon>Harpellomycetes</taxon>
        <taxon>Harpellales</taxon>
        <taxon>Legeriomycetaceae</taxon>
        <taxon>Smittium</taxon>
    </lineage>
</organism>
<feature type="coiled-coil region" evidence="1">
    <location>
        <begin position="287"/>
        <end position="604"/>
    </location>
</feature>
<feature type="compositionally biased region" description="Low complexity" evidence="2">
    <location>
        <begin position="819"/>
        <end position="834"/>
    </location>
</feature>
<feature type="coiled-coil region" evidence="1">
    <location>
        <begin position="841"/>
        <end position="875"/>
    </location>
</feature>
<sequence>MNKKSAGDGVGRDVFLPKNSDIPGPGKYNPNLQSGSSYKKFGFLSKAGRFDYDKHGNEDNHSKVSSDLHSVTSESSFANSTAGAFPRPVKRLFSKNMPATSNNRASIMQSPRISSLLDSVKKRKLTVLDTEKDFAQHKEKLQSKTKELGKIQKEFDDMNRRVQRENEERHALQLQQLNTKYMEVISLQTRDLEVEKKNNLEMLEKLNDCEECLELLQTQYDKTFQENQDLLARISSLEQEVANQNEKIIDFETSYEQIKTSYSEKESEYSIIEKKFADQTLENLKLLEQLEETKITHAQEIESLNAELENQKIESEKAENDMNLQIENITNIYEEKITSLVQEKNNEHETLNQNISKYENSFLSSFKNLQKELEKSSLIIKEKTAENTKLLENSSSLENQIQHLKDNVRSLESTISNSNQNTEQVISENKSLNQYVSQLSDKISKYEEEINQTKRSLSKSKSHNSELKKELNQKEETILSLRDEHFADKNELESELASVREALHEYVSEFRKLEQLNTQLKEQNKNLADTITFVESELETSKSKVALVEGTQKSKIQALEEDIQNKSNENEKLNKTIDSLNYQIKDLESQNEEMADLINSGEIESIEKFVFQLFEDFDISQNLETGFRLEELNIAIRKQNSMVAYAQEYKTLANQAIAELDGYKSQYEFLKQTLVNAEQDMIDMQNALNTIQSGEGGQYKFLGVLVGCFNFQLAFLKQNYLDAFIALESSLFDYCVQNKVFSNKSLLSIARISLDRSDVTWERLVNKLMEHIPDSLQLATADILKLHLESILAMLQVEQTFSESLDLTNSNKLQNTNLNGTPASNSNSNGNSTSHQKIGLIEGLKEKISSMINEKKALEKSVLVLSTKLAALEREFLSYKEVWFDQA</sequence>
<feature type="coiled-coil region" evidence="1">
    <location>
        <begin position="213"/>
        <end position="254"/>
    </location>
</feature>
<name>A0A2T9ZAQ1_9FUNG</name>
<feature type="coiled-coil region" evidence="1">
    <location>
        <begin position="134"/>
        <end position="175"/>
    </location>
</feature>
<dbReference type="STRING" id="133381.A0A2T9ZAQ1"/>